<gene>
    <name evidence="8" type="ORF">ACE1CA_33275</name>
</gene>
<sequence length="155" mass="16184">MNRREFLGWVGVGAVASSLPVAIATCLPDSHNSANAETPLTNTSSTIAQSSGFKSVGTVAALDKDGQILNKKSPVGPVLVIRNPNDSNSLIAVNPTCTHDGCTVKWKKSEKMFDCPCHDAEYSADGKVLQGPAKKPLATYQAKIDGSSVVVKATA</sequence>
<dbReference type="PROSITE" id="PS51296">
    <property type="entry name" value="RIESKE"/>
    <property type="match status" value="1"/>
</dbReference>
<proteinExistence type="predicted"/>
<accession>A0ABV4WXQ7</accession>
<keyword evidence="4" id="KW-0411">Iron-sulfur</keyword>
<keyword evidence="5" id="KW-1015">Disulfide bond</keyword>
<evidence type="ECO:0000313" key="8">
    <source>
        <dbReference type="EMBL" id="MFB2839388.1"/>
    </source>
</evidence>
<comment type="cofactor">
    <cofactor evidence="6">
        <name>[2Fe-2S] cluster</name>
        <dbReference type="ChEBI" id="CHEBI:190135"/>
    </cofactor>
</comment>
<dbReference type="InterPro" id="IPR036922">
    <property type="entry name" value="Rieske_2Fe-2S_sf"/>
</dbReference>
<dbReference type="PRINTS" id="PR00162">
    <property type="entry name" value="RIESKE"/>
</dbReference>
<dbReference type="Gene3D" id="2.102.10.10">
    <property type="entry name" value="Rieske [2Fe-2S] iron-sulphur domain"/>
    <property type="match status" value="1"/>
</dbReference>
<protein>
    <submittedName>
        <fullName evidence="8">Ubiquinol-cytochrome c reductase iron-sulfur subunit</fullName>
    </submittedName>
</protein>
<dbReference type="SUPFAM" id="SSF50022">
    <property type="entry name" value="ISP domain"/>
    <property type="match status" value="1"/>
</dbReference>
<dbReference type="EMBL" id="JBHFNT010000305">
    <property type="protein sequence ID" value="MFB2839388.1"/>
    <property type="molecule type" value="Genomic_DNA"/>
</dbReference>
<keyword evidence="2" id="KW-0479">Metal-binding</keyword>
<evidence type="ECO:0000256" key="1">
    <source>
        <dbReference type="ARBA" id="ARBA00022714"/>
    </source>
</evidence>
<dbReference type="InterPro" id="IPR014349">
    <property type="entry name" value="Rieske_Fe-S_prot"/>
</dbReference>
<dbReference type="InterPro" id="IPR017941">
    <property type="entry name" value="Rieske_2Fe-2S"/>
</dbReference>
<evidence type="ECO:0000256" key="2">
    <source>
        <dbReference type="ARBA" id="ARBA00022723"/>
    </source>
</evidence>
<dbReference type="PANTHER" id="PTHR10134">
    <property type="entry name" value="CYTOCHROME B-C1 COMPLEX SUBUNIT RIESKE, MITOCHONDRIAL"/>
    <property type="match status" value="1"/>
</dbReference>
<evidence type="ECO:0000259" key="7">
    <source>
        <dbReference type="PROSITE" id="PS51296"/>
    </source>
</evidence>
<evidence type="ECO:0000256" key="6">
    <source>
        <dbReference type="ARBA" id="ARBA00034078"/>
    </source>
</evidence>
<evidence type="ECO:0000313" key="9">
    <source>
        <dbReference type="Proteomes" id="UP001576780"/>
    </source>
</evidence>
<organism evidence="8 9">
    <name type="scientific">Floridaenema evergladense BLCC-F167</name>
    <dbReference type="NCBI Taxonomy" id="3153639"/>
    <lineage>
        <taxon>Bacteria</taxon>
        <taxon>Bacillati</taxon>
        <taxon>Cyanobacteriota</taxon>
        <taxon>Cyanophyceae</taxon>
        <taxon>Oscillatoriophycideae</taxon>
        <taxon>Aerosakkonematales</taxon>
        <taxon>Aerosakkonemataceae</taxon>
        <taxon>Floridanema</taxon>
        <taxon>Floridanema evergladense</taxon>
    </lineage>
</organism>
<dbReference type="RefSeq" id="WP_413281662.1">
    <property type="nucleotide sequence ID" value="NZ_JBHFNT010000305.1"/>
</dbReference>
<evidence type="ECO:0000256" key="3">
    <source>
        <dbReference type="ARBA" id="ARBA00023004"/>
    </source>
</evidence>
<reference evidence="8 9" key="1">
    <citation type="submission" date="2024-09" db="EMBL/GenBank/DDBJ databases">
        <title>Floridaenema gen nov. (Aerosakkonemataceae, Aerosakkonematales ord. nov., Cyanobacteria) from benthic tropical and subtropical fresh waters, with the description of four new species.</title>
        <authorList>
            <person name="Moretto J.A."/>
            <person name="Berthold D.E."/>
            <person name="Lefler F.W."/>
            <person name="Huang I.-S."/>
            <person name="Laughinghouse H. IV."/>
        </authorList>
    </citation>
    <scope>NUCLEOTIDE SEQUENCE [LARGE SCALE GENOMIC DNA]</scope>
    <source>
        <strain evidence="8 9">BLCC-F167</strain>
    </source>
</reference>
<keyword evidence="3" id="KW-0408">Iron</keyword>
<comment type="caution">
    <text evidence="8">The sequence shown here is derived from an EMBL/GenBank/DDBJ whole genome shotgun (WGS) entry which is preliminary data.</text>
</comment>
<feature type="domain" description="Rieske" evidence="7">
    <location>
        <begin position="55"/>
        <end position="151"/>
    </location>
</feature>
<evidence type="ECO:0000256" key="4">
    <source>
        <dbReference type="ARBA" id="ARBA00023014"/>
    </source>
</evidence>
<keyword evidence="1" id="KW-0001">2Fe-2S</keyword>
<keyword evidence="9" id="KW-1185">Reference proteome</keyword>
<dbReference type="Proteomes" id="UP001576780">
    <property type="component" value="Unassembled WGS sequence"/>
</dbReference>
<dbReference type="InterPro" id="IPR005805">
    <property type="entry name" value="Rieske_Fe-S_prot_C"/>
</dbReference>
<evidence type="ECO:0000256" key="5">
    <source>
        <dbReference type="ARBA" id="ARBA00023157"/>
    </source>
</evidence>
<name>A0ABV4WXQ7_9CYAN</name>
<dbReference type="Pfam" id="PF00355">
    <property type="entry name" value="Rieske"/>
    <property type="match status" value="1"/>
</dbReference>